<evidence type="ECO:0000256" key="12">
    <source>
        <dbReference type="ARBA" id="ARBA00023038"/>
    </source>
</evidence>
<organism evidence="19 20">
    <name type="scientific">Tenebrio molitor</name>
    <name type="common">Yellow mealworm beetle</name>
    <dbReference type="NCBI Taxonomy" id="7067"/>
    <lineage>
        <taxon>Eukaryota</taxon>
        <taxon>Metazoa</taxon>
        <taxon>Ecdysozoa</taxon>
        <taxon>Arthropoda</taxon>
        <taxon>Hexapoda</taxon>
        <taxon>Insecta</taxon>
        <taxon>Pterygota</taxon>
        <taxon>Neoptera</taxon>
        <taxon>Endopterygota</taxon>
        <taxon>Coleoptera</taxon>
        <taxon>Polyphaga</taxon>
        <taxon>Cucujiformia</taxon>
        <taxon>Tenebrionidae</taxon>
        <taxon>Tenebrio</taxon>
    </lineage>
</organism>
<dbReference type="CDD" id="cd00090">
    <property type="entry name" value="HTH_ARSR"/>
    <property type="match status" value="1"/>
</dbReference>
<dbReference type="InterPro" id="IPR001781">
    <property type="entry name" value="Znf_LIM"/>
</dbReference>
<dbReference type="SUPFAM" id="SSF50044">
    <property type="entry name" value="SH3-domain"/>
    <property type="match status" value="1"/>
</dbReference>
<dbReference type="GO" id="GO:0050661">
    <property type="term" value="F:NADP binding"/>
    <property type="evidence" value="ECO:0007669"/>
    <property type="project" value="InterPro"/>
</dbReference>
<dbReference type="Gene3D" id="3.30.420.10">
    <property type="entry name" value="Ribonuclease H-like superfamily/Ribonuclease H"/>
    <property type="match status" value="1"/>
</dbReference>
<sequence>MATNLIKKGEVLRIYDVLPSNSKAVEGAQICNTPDEAVKDASVIITMLPNGDIVKDAVIGEKGILKSAPKGSLLVDCSTIQPQVAQELSKISKDNGINFLDAPVSGGVTGAQAGTLTFMVGGDRQVLSSVEPVLLKMGANVHHCGKPGAGQIAKLCNNLILAITMIGTAEGMNLGIKMGLDPKVLASIINVSTGRSWSSSTYNPVPGIIENVPPSNEYKGGFAVNLVAKDLGLAEEKIQRIEIWRSCRPVAWTTSSDPTIRIHSIQNTLHIATEMGWCPVMLEPLIYEKNQWNIFKKNQHSFGHHREVSMGSSPVGKGAHGCINVVVYVCECEVKWAWVAGESAPEPRRITDRQRNKENELEKRPTERDARVAGSIPTQGEIKKKKGYILSRDSEVTLSHWSLSIELVIMPLIDFNTMPAVSEFTKEKIVTLHQRGMSYGQISTNLGLSKGTIHAIMRKWEHTGTVVRRPGSGRRRVSCVEQNEAIINILQNRPFSNAEEAVAITHFPGSVRTARRCVKASGIKNYVAARKMTPRHKEVRVGFALQHLPQDDAFWSRVVFSDEKTFQSCPNGRIRVNQPRNTRYEERYVDATDRSGRFSVNMWAWISVESPGVILRMEERKNQKKLSGLKDEKKKILEEVMDKETYKVAKTILEKFAPEQVKKNTSLTNESTPVKSGPLAPFNSALQNQTGNLNFLAHKKRSNKLRRVKVMHTEASEESDISSLDSISESLKSEHVFTGQLEISTEDQENNDNSPEPIEPLSAADERRHARDWQKMIWHKPCFKCKECGMALNMRNYKGFNKEPYCEAHIPKAKATTMAETPELKRIAENTKIQSNVKYHADFEKSKGKFTQVADDPETLRIKQNTKIISNVAYHGEYQRKAEMEQRRQLNENGYKETGDLKNANPPNPPHQPPPVKQPQAVIGNPNNIGKISDYEPGTGQFTSPYSARNSQTLIYSSDIGSVNNPPQRHIGSVHNLDPVNHNYGSLGRVYKAMYDYEAQDDDEVSFQDGDLIINVSSIDGGWMTGEVQRTGQVGMLPANYVQLVNI</sequence>
<dbReference type="PROSITE" id="PS50002">
    <property type="entry name" value="SH3"/>
    <property type="match status" value="1"/>
</dbReference>
<dbReference type="Pfam" id="PF03446">
    <property type="entry name" value="NAD_binding_2"/>
    <property type="match status" value="1"/>
</dbReference>
<dbReference type="GO" id="GO:0006574">
    <property type="term" value="P:L-valine catabolic process"/>
    <property type="evidence" value="ECO:0007669"/>
    <property type="project" value="UniProtKB-UniPathway"/>
</dbReference>
<dbReference type="EMBL" id="JABDTM020025588">
    <property type="protein sequence ID" value="KAH0813104.1"/>
    <property type="molecule type" value="Genomic_DNA"/>
</dbReference>
<dbReference type="InterPro" id="IPR001452">
    <property type="entry name" value="SH3_domain"/>
</dbReference>
<proteinExistence type="inferred from homology"/>
<gene>
    <name evidence="19" type="ORF">GEV33_009687</name>
</gene>
<evidence type="ECO:0000256" key="1">
    <source>
        <dbReference type="ARBA" id="ARBA00004123"/>
    </source>
</evidence>
<name>A0A8J6HE63_TENMO</name>
<dbReference type="SMART" id="SM00326">
    <property type="entry name" value="SH3"/>
    <property type="match status" value="1"/>
</dbReference>
<dbReference type="Gene3D" id="1.10.1040.10">
    <property type="entry name" value="N-(1-d-carboxylethyl)-l-norvaline Dehydrogenase, domain 2"/>
    <property type="match status" value="1"/>
</dbReference>
<comment type="similarity">
    <text evidence="3">Belongs to the HIBADH-related family. 3-hydroxyisobutyrate dehydrogenase subfamily.</text>
</comment>
<feature type="region of interest" description="Disordered" evidence="16">
    <location>
        <begin position="896"/>
        <end position="920"/>
    </location>
</feature>
<dbReference type="InterPro" id="IPR009057">
    <property type="entry name" value="Homeodomain-like_sf"/>
</dbReference>
<evidence type="ECO:0000256" key="4">
    <source>
        <dbReference type="ARBA" id="ARBA00012991"/>
    </source>
</evidence>
<evidence type="ECO:0000256" key="10">
    <source>
        <dbReference type="ARBA" id="ARBA00023002"/>
    </source>
</evidence>
<dbReference type="PRINTS" id="PR00452">
    <property type="entry name" value="SH3DOMAIN"/>
</dbReference>
<keyword evidence="6" id="KW-0101">Branched-chain amino acid catabolism</keyword>
<dbReference type="InterPro" id="IPR008927">
    <property type="entry name" value="6-PGluconate_DH-like_C_sf"/>
</dbReference>
<keyword evidence="8" id="KW-0677">Repeat</keyword>
<evidence type="ECO:0000256" key="8">
    <source>
        <dbReference type="ARBA" id="ARBA00022737"/>
    </source>
</evidence>
<evidence type="ECO:0000256" key="2">
    <source>
        <dbReference type="ARBA" id="ARBA00005109"/>
    </source>
</evidence>
<dbReference type="CDD" id="cd11789">
    <property type="entry name" value="SH3_Nebulin_family_C"/>
    <property type="match status" value="1"/>
</dbReference>
<dbReference type="GO" id="GO:0008442">
    <property type="term" value="F:3-hydroxyisobutyrate dehydrogenase activity"/>
    <property type="evidence" value="ECO:0007669"/>
    <property type="project" value="UniProtKB-EC"/>
</dbReference>
<keyword evidence="7 14" id="KW-0479">Metal-binding</keyword>
<dbReference type="PROSITE" id="PS50023">
    <property type="entry name" value="LIM_DOMAIN_2"/>
    <property type="match status" value="1"/>
</dbReference>
<feature type="region of interest" description="Disordered" evidence="16">
    <location>
        <begin position="346"/>
        <end position="371"/>
    </location>
</feature>
<dbReference type="GO" id="GO:0005634">
    <property type="term" value="C:nucleus"/>
    <property type="evidence" value="ECO:0007669"/>
    <property type="project" value="UniProtKB-SubCell"/>
</dbReference>
<evidence type="ECO:0000256" key="14">
    <source>
        <dbReference type="PROSITE-ProRule" id="PRU00125"/>
    </source>
</evidence>
<evidence type="ECO:0000256" key="16">
    <source>
        <dbReference type="SAM" id="MobiDB-lite"/>
    </source>
</evidence>
<dbReference type="Pfam" id="PF00412">
    <property type="entry name" value="LIM"/>
    <property type="match status" value="1"/>
</dbReference>
<evidence type="ECO:0000256" key="3">
    <source>
        <dbReference type="ARBA" id="ARBA00006013"/>
    </source>
</evidence>
<dbReference type="InterPro" id="IPR036028">
    <property type="entry name" value="SH3-like_dom_sf"/>
</dbReference>
<dbReference type="Pfam" id="PF00880">
    <property type="entry name" value="Nebulin"/>
    <property type="match status" value="2"/>
</dbReference>
<evidence type="ECO:0000256" key="5">
    <source>
        <dbReference type="ARBA" id="ARBA00022443"/>
    </source>
</evidence>
<feature type="domain" description="SH3" evidence="17">
    <location>
        <begin position="986"/>
        <end position="1047"/>
    </location>
</feature>
<dbReference type="GO" id="GO:0003676">
    <property type="term" value="F:nucleic acid binding"/>
    <property type="evidence" value="ECO:0007669"/>
    <property type="project" value="InterPro"/>
</dbReference>
<dbReference type="PANTHER" id="PTHR22981">
    <property type="entry name" value="3-HYDROXYISOBUTYRATE DEHYDROGENASE-RELATED"/>
    <property type="match status" value="1"/>
</dbReference>
<accession>A0A8J6HE63</accession>
<evidence type="ECO:0000256" key="7">
    <source>
        <dbReference type="ARBA" id="ARBA00022723"/>
    </source>
</evidence>
<dbReference type="Pfam" id="PF14604">
    <property type="entry name" value="SH3_9"/>
    <property type="match status" value="1"/>
</dbReference>
<evidence type="ECO:0000256" key="13">
    <source>
        <dbReference type="ARBA" id="ARBA00049197"/>
    </source>
</evidence>
<dbReference type="FunFam" id="2.30.30.40:FF:000007">
    <property type="entry name" value="nebulin isoform X1"/>
    <property type="match status" value="1"/>
</dbReference>
<dbReference type="GO" id="GO:0005739">
    <property type="term" value="C:mitochondrion"/>
    <property type="evidence" value="ECO:0007669"/>
    <property type="project" value="TreeGrafter"/>
</dbReference>
<comment type="catalytic activity">
    <reaction evidence="13">
        <text>3-hydroxy-2-methylpropanoate + NAD(+) = 2-methyl-3-oxopropanoate + NADH + H(+)</text>
        <dbReference type="Rhea" id="RHEA:17681"/>
        <dbReference type="ChEBI" id="CHEBI:11805"/>
        <dbReference type="ChEBI" id="CHEBI:15378"/>
        <dbReference type="ChEBI" id="CHEBI:57540"/>
        <dbReference type="ChEBI" id="CHEBI:57700"/>
        <dbReference type="ChEBI" id="CHEBI:57945"/>
        <dbReference type="EC" id="1.1.1.31"/>
    </reaction>
</comment>
<dbReference type="GO" id="GO:0051287">
    <property type="term" value="F:NAD binding"/>
    <property type="evidence" value="ECO:0007669"/>
    <property type="project" value="InterPro"/>
</dbReference>
<feature type="domain" description="LIM zinc-binding" evidence="18">
    <location>
        <begin position="749"/>
        <end position="816"/>
    </location>
</feature>
<evidence type="ECO:0000313" key="20">
    <source>
        <dbReference type="Proteomes" id="UP000719412"/>
    </source>
</evidence>
<keyword evidence="11" id="KW-0520">NAD</keyword>
<dbReference type="InterPro" id="IPR006115">
    <property type="entry name" value="6PGDH_NADP-bd"/>
</dbReference>
<dbReference type="Gene3D" id="2.30.30.40">
    <property type="entry name" value="SH3 Domains"/>
    <property type="match status" value="1"/>
</dbReference>
<dbReference type="SMART" id="SM00227">
    <property type="entry name" value="NEBU"/>
    <property type="match status" value="2"/>
</dbReference>
<evidence type="ECO:0000259" key="17">
    <source>
        <dbReference type="PROSITE" id="PS50002"/>
    </source>
</evidence>
<evidence type="ECO:0000256" key="9">
    <source>
        <dbReference type="ARBA" id="ARBA00022833"/>
    </source>
</evidence>
<keyword evidence="20" id="KW-1185">Reference proteome</keyword>
<keyword evidence="12 14" id="KW-0440">LIM domain</keyword>
<keyword evidence="9 14" id="KW-0862">Zinc</keyword>
<dbReference type="FunFam" id="1.10.1040.10:FF:000006">
    <property type="entry name" value="3-hydroxyisobutyrate dehydrogenase"/>
    <property type="match status" value="1"/>
</dbReference>
<dbReference type="Proteomes" id="UP000719412">
    <property type="component" value="Unassembled WGS sequence"/>
</dbReference>
<comment type="caution">
    <text evidence="19">The sequence shown here is derived from an EMBL/GenBank/DDBJ whole genome shotgun (WGS) entry which is preliminary data.</text>
</comment>
<protein>
    <recommendedName>
        <fullName evidence="4">3-hydroxyisobutyrate dehydrogenase</fullName>
        <ecNumber evidence="4">1.1.1.31</ecNumber>
    </recommendedName>
</protein>
<comment type="subcellular location">
    <subcellularLocation>
        <location evidence="1">Nucleus</location>
    </subcellularLocation>
</comment>
<dbReference type="UniPathway" id="UPA00362"/>
<dbReference type="Pfam" id="PF14833">
    <property type="entry name" value="NAD_binding_11"/>
    <property type="match status" value="1"/>
</dbReference>
<dbReference type="SMART" id="SM00132">
    <property type="entry name" value="LIM"/>
    <property type="match status" value="1"/>
</dbReference>
<dbReference type="EC" id="1.1.1.31" evidence="4"/>
<evidence type="ECO:0000256" key="15">
    <source>
        <dbReference type="PROSITE-ProRule" id="PRU00192"/>
    </source>
</evidence>
<dbReference type="SUPFAM" id="SSF48179">
    <property type="entry name" value="6-phosphogluconate dehydrogenase C-terminal domain-like"/>
    <property type="match status" value="1"/>
</dbReference>
<feature type="compositionally biased region" description="Pro residues" evidence="16">
    <location>
        <begin position="906"/>
        <end position="917"/>
    </location>
</feature>
<keyword evidence="10" id="KW-0560">Oxidoreductase</keyword>
<dbReference type="InterPro" id="IPR029154">
    <property type="entry name" value="HIBADH-like_NADP-bd"/>
</dbReference>
<reference evidence="19" key="1">
    <citation type="journal article" date="2020" name="J Insects Food Feed">
        <title>The yellow mealworm (Tenebrio molitor) genome: a resource for the emerging insects as food and feed industry.</title>
        <authorList>
            <person name="Eriksson T."/>
            <person name="Andere A."/>
            <person name="Kelstrup H."/>
            <person name="Emery V."/>
            <person name="Picard C."/>
        </authorList>
    </citation>
    <scope>NUCLEOTIDE SEQUENCE</scope>
    <source>
        <strain evidence="19">Stoneville</strain>
        <tissue evidence="19">Whole head</tissue>
    </source>
</reference>
<evidence type="ECO:0000256" key="11">
    <source>
        <dbReference type="ARBA" id="ARBA00023027"/>
    </source>
</evidence>
<dbReference type="Gene3D" id="3.40.50.720">
    <property type="entry name" value="NAD(P)-binding Rossmann-like Domain"/>
    <property type="match status" value="1"/>
</dbReference>
<dbReference type="AlphaFoldDB" id="A0A8J6HE63"/>
<dbReference type="SUPFAM" id="SSF51735">
    <property type="entry name" value="NAD(P)-binding Rossmann-fold domains"/>
    <property type="match status" value="1"/>
</dbReference>
<dbReference type="InterPro" id="IPR000900">
    <property type="entry name" value="Nebulin_repeat"/>
</dbReference>
<dbReference type="InterPro" id="IPR036388">
    <property type="entry name" value="WH-like_DNA-bd_sf"/>
</dbReference>
<dbReference type="PROSITE" id="PS51216">
    <property type="entry name" value="NEBULIN"/>
    <property type="match status" value="2"/>
</dbReference>
<dbReference type="InterPro" id="IPR011548">
    <property type="entry name" value="HIBADH"/>
</dbReference>
<dbReference type="SUPFAM" id="SSF46689">
    <property type="entry name" value="Homeodomain-like"/>
    <property type="match status" value="1"/>
</dbReference>
<dbReference type="InterPro" id="IPR036291">
    <property type="entry name" value="NAD(P)-bd_dom_sf"/>
</dbReference>
<dbReference type="NCBIfam" id="TIGR01692">
    <property type="entry name" value="HIBADH"/>
    <property type="match status" value="1"/>
</dbReference>
<dbReference type="Gene3D" id="2.10.110.10">
    <property type="entry name" value="Cysteine Rich Protein"/>
    <property type="match status" value="1"/>
</dbReference>
<dbReference type="InterPro" id="IPR036397">
    <property type="entry name" value="RNaseH_sf"/>
</dbReference>
<dbReference type="GO" id="GO:0046872">
    <property type="term" value="F:metal ion binding"/>
    <property type="evidence" value="ECO:0007669"/>
    <property type="project" value="UniProtKB-KW"/>
</dbReference>
<dbReference type="PANTHER" id="PTHR22981:SF7">
    <property type="entry name" value="3-HYDROXYISOBUTYRATE DEHYDROGENASE, MITOCHONDRIAL"/>
    <property type="match status" value="1"/>
</dbReference>
<evidence type="ECO:0000313" key="19">
    <source>
        <dbReference type="EMBL" id="KAH0813104.1"/>
    </source>
</evidence>
<keyword evidence="5 15" id="KW-0728">SH3 domain</keyword>
<comment type="pathway">
    <text evidence="2">Amino-acid degradation; L-valine degradation.</text>
</comment>
<dbReference type="InterPro" id="IPR011991">
    <property type="entry name" value="ArsR-like_HTH"/>
</dbReference>
<reference evidence="19" key="2">
    <citation type="submission" date="2021-08" db="EMBL/GenBank/DDBJ databases">
        <authorList>
            <person name="Eriksson T."/>
        </authorList>
    </citation>
    <scope>NUCLEOTIDE SEQUENCE</scope>
    <source>
        <strain evidence="19">Stoneville</strain>
        <tissue evidence="19">Whole head</tissue>
    </source>
</reference>
<dbReference type="InterPro" id="IPR013328">
    <property type="entry name" value="6PGD_dom2"/>
</dbReference>
<feature type="region of interest" description="Disordered" evidence="16">
    <location>
        <begin position="743"/>
        <end position="766"/>
    </location>
</feature>
<evidence type="ECO:0000256" key="6">
    <source>
        <dbReference type="ARBA" id="ARBA00022456"/>
    </source>
</evidence>
<evidence type="ECO:0000259" key="18">
    <source>
        <dbReference type="PROSITE" id="PS50023"/>
    </source>
</evidence>
<dbReference type="Gene3D" id="1.10.10.10">
    <property type="entry name" value="Winged helix-like DNA-binding domain superfamily/Winged helix DNA-binding domain"/>
    <property type="match status" value="1"/>
</dbReference>